<evidence type="ECO:0000256" key="2">
    <source>
        <dbReference type="ARBA" id="ARBA00004651"/>
    </source>
</evidence>
<comment type="catalytic activity">
    <reaction evidence="1">
        <text>ATP + protein L-histidine = ADP + protein N-phospho-L-histidine.</text>
        <dbReference type="EC" id="2.7.13.3"/>
    </reaction>
</comment>
<dbReference type="Pfam" id="PF06580">
    <property type="entry name" value="His_kinase"/>
    <property type="match status" value="1"/>
</dbReference>
<dbReference type="PANTHER" id="PTHR34220:SF7">
    <property type="entry name" value="SENSOR HISTIDINE KINASE YPDA"/>
    <property type="match status" value="1"/>
</dbReference>
<evidence type="ECO:0000256" key="7">
    <source>
        <dbReference type="ARBA" id="ARBA00022692"/>
    </source>
</evidence>
<evidence type="ECO:0000256" key="1">
    <source>
        <dbReference type="ARBA" id="ARBA00000085"/>
    </source>
</evidence>
<evidence type="ECO:0000256" key="10">
    <source>
        <dbReference type="ARBA" id="ARBA00023012"/>
    </source>
</evidence>
<evidence type="ECO:0000259" key="14">
    <source>
        <dbReference type="PROSITE" id="PS50885"/>
    </source>
</evidence>
<evidence type="ECO:0000256" key="9">
    <source>
        <dbReference type="ARBA" id="ARBA00022989"/>
    </source>
</evidence>
<dbReference type="InterPro" id="IPR004358">
    <property type="entry name" value="Sig_transdc_His_kin-like_C"/>
</dbReference>
<dbReference type="AlphaFoldDB" id="A0A1D3TU31"/>
<dbReference type="InterPro" id="IPR003660">
    <property type="entry name" value="HAMP_dom"/>
</dbReference>
<dbReference type="PROSITE" id="PS50885">
    <property type="entry name" value="HAMP"/>
    <property type="match status" value="1"/>
</dbReference>
<keyword evidence="9 12" id="KW-1133">Transmembrane helix</keyword>
<feature type="domain" description="Histidine kinase" evidence="13">
    <location>
        <begin position="399"/>
        <end position="570"/>
    </location>
</feature>
<feature type="domain" description="HAMP" evidence="14">
    <location>
        <begin position="305"/>
        <end position="358"/>
    </location>
</feature>
<reference evidence="15 16" key="1">
    <citation type="submission" date="2016-09" db="EMBL/GenBank/DDBJ databases">
        <authorList>
            <person name="Capua I."/>
            <person name="De Benedictis P."/>
            <person name="Joannis T."/>
            <person name="Lombin L.H."/>
            <person name="Cattoli G."/>
        </authorList>
    </citation>
    <scope>NUCLEOTIDE SEQUENCE [LARGE SCALE GENOMIC DNA]</scope>
    <source>
        <strain evidence="15 16">GluBS11</strain>
    </source>
</reference>
<protein>
    <recommendedName>
        <fullName evidence="3">histidine kinase</fullName>
        <ecNumber evidence="3">2.7.13.3</ecNumber>
    </recommendedName>
</protein>
<dbReference type="Pfam" id="PF02518">
    <property type="entry name" value="HATPase_c"/>
    <property type="match status" value="1"/>
</dbReference>
<accession>A0A1D3TU31</accession>
<proteinExistence type="predicted"/>
<dbReference type="InterPro" id="IPR003594">
    <property type="entry name" value="HATPase_dom"/>
</dbReference>
<dbReference type="EC" id="2.7.13.3" evidence="3"/>
<dbReference type="Gene3D" id="6.10.340.10">
    <property type="match status" value="1"/>
</dbReference>
<evidence type="ECO:0000313" key="15">
    <source>
        <dbReference type="EMBL" id="SCP97536.1"/>
    </source>
</evidence>
<evidence type="ECO:0000256" key="3">
    <source>
        <dbReference type="ARBA" id="ARBA00012438"/>
    </source>
</evidence>
<dbReference type="PRINTS" id="PR00344">
    <property type="entry name" value="BCTRLSENSOR"/>
</dbReference>
<keyword evidence="5" id="KW-0597">Phosphoprotein</keyword>
<evidence type="ECO:0000259" key="13">
    <source>
        <dbReference type="PROSITE" id="PS50109"/>
    </source>
</evidence>
<dbReference type="Proteomes" id="UP000199315">
    <property type="component" value="Unassembled WGS sequence"/>
</dbReference>
<feature type="transmembrane region" description="Helical" evidence="12">
    <location>
        <begin position="12"/>
        <end position="41"/>
    </location>
</feature>
<gene>
    <name evidence="15" type="ORF">SAMN05421730_101166</name>
</gene>
<keyword evidence="4" id="KW-1003">Cell membrane</keyword>
<keyword evidence="11 12" id="KW-0472">Membrane</keyword>
<sequence length="579" mass="65757">MGKIKRKQKESISLSLLLIVLISLQAVILLGICTVFFVSIYSDSLYEAVTMNSEQAVSQAATTIENYSDGIKENLQLVSNKVEECQNWEETRDFFEMMTSMRSEVVAIMLYDREGNILSYGSKGEVLKENIRSNLSFDGGLFAQNDYCVIAPHVQNLFVNRYPWVVTVAQKVKTDLYEGEVYLAMDIKFSSIAAYVDNVGIGQQGYCYVIDSNGDIIYHPQQQLIYAGLKEEDLGMVGSLEDGVHKSGGIIYSIQTLNDGNWRVIGVSYTSELIQSKINDVYRLIGMNAVICLIAAALIMMLIARMVSKPVKDLVGAMKEFEQDAENYRYKSVDGIYEIHTLSSSFEHMVIIIQELMEKVKQEEITLRKTELKALQAQINPHFLYNTLDSIQWMCEQGEMDKAVKMVSALAKLFRISISKGRELISIEDELNHARNYLIIQSFRYKDQFTYRFEVDESILQYRCNKITLQPIIENAIYHGIDRMVDEGEIVISAGQDEEDIIFRVSDNGVGIPEEKVENILKHDIDGKSGIGIKNVNDRIKIYFGDKYGLHVDSEQDEGTTITIRLPKITENEGKDKVW</sequence>
<dbReference type="PANTHER" id="PTHR34220">
    <property type="entry name" value="SENSOR HISTIDINE KINASE YPDA"/>
    <property type="match status" value="1"/>
</dbReference>
<evidence type="ECO:0000256" key="11">
    <source>
        <dbReference type="ARBA" id="ARBA00023136"/>
    </source>
</evidence>
<dbReference type="SUPFAM" id="SSF55874">
    <property type="entry name" value="ATPase domain of HSP90 chaperone/DNA topoisomerase II/histidine kinase"/>
    <property type="match status" value="1"/>
</dbReference>
<comment type="subcellular location">
    <subcellularLocation>
        <location evidence="2">Cell membrane</location>
        <topology evidence="2">Multi-pass membrane protein</topology>
    </subcellularLocation>
</comment>
<dbReference type="GO" id="GO:0000155">
    <property type="term" value="F:phosphorelay sensor kinase activity"/>
    <property type="evidence" value="ECO:0007669"/>
    <property type="project" value="InterPro"/>
</dbReference>
<dbReference type="GO" id="GO:0005886">
    <property type="term" value="C:plasma membrane"/>
    <property type="evidence" value="ECO:0007669"/>
    <property type="project" value="UniProtKB-SubCell"/>
</dbReference>
<name>A0A1D3TU31_9FIRM</name>
<dbReference type="STRING" id="1619234.SAMN05421730_101166"/>
<evidence type="ECO:0000256" key="12">
    <source>
        <dbReference type="SAM" id="Phobius"/>
    </source>
</evidence>
<dbReference type="SMART" id="SM00387">
    <property type="entry name" value="HATPase_c"/>
    <property type="match status" value="1"/>
</dbReference>
<keyword evidence="16" id="KW-1185">Reference proteome</keyword>
<dbReference type="OrthoDB" id="9809348at2"/>
<keyword evidence="8 15" id="KW-0418">Kinase</keyword>
<dbReference type="EMBL" id="FMKA01000011">
    <property type="protein sequence ID" value="SCP97536.1"/>
    <property type="molecule type" value="Genomic_DNA"/>
</dbReference>
<dbReference type="InterPro" id="IPR050640">
    <property type="entry name" value="Bact_2-comp_sensor_kinase"/>
</dbReference>
<evidence type="ECO:0000256" key="8">
    <source>
        <dbReference type="ARBA" id="ARBA00022777"/>
    </source>
</evidence>
<keyword evidence="7 12" id="KW-0812">Transmembrane</keyword>
<keyword evidence="6" id="KW-0808">Transferase</keyword>
<evidence type="ECO:0000313" key="16">
    <source>
        <dbReference type="Proteomes" id="UP000199315"/>
    </source>
</evidence>
<dbReference type="InterPro" id="IPR036890">
    <property type="entry name" value="HATPase_C_sf"/>
</dbReference>
<evidence type="ECO:0000256" key="5">
    <source>
        <dbReference type="ARBA" id="ARBA00022553"/>
    </source>
</evidence>
<dbReference type="Pfam" id="PF02743">
    <property type="entry name" value="dCache_1"/>
    <property type="match status" value="1"/>
</dbReference>
<dbReference type="RefSeq" id="WP_091233745.1">
    <property type="nucleotide sequence ID" value="NZ_FMKA01000011.1"/>
</dbReference>
<dbReference type="Gene3D" id="3.30.450.20">
    <property type="entry name" value="PAS domain"/>
    <property type="match status" value="1"/>
</dbReference>
<evidence type="ECO:0000256" key="4">
    <source>
        <dbReference type="ARBA" id="ARBA00022475"/>
    </source>
</evidence>
<dbReference type="InterPro" id="IPR005467">
    <property type="entry name" value="His_kinase_dom"/>
</dbReference>
<evidence type="ECO:0000256" key="6">
    <source>
        <dbReference type="ARBA" id="ARBA00022679"/>
    </source>
</evidence>
<feature type="transmembrane region" description="Helical" evidence="12">
    <location>
        <begin position="281"/>
        <end position="304"/>
    </location>
</feature>
<organism evidence="15 16">
    <name type="scientific">Anaerobium acetethylicum</name>
    <dbReference type="NCBI Taxonomy" id="1619234"/>
    <lineage>
        <taxon>Bacteria</taxon>
        <taxon>Bacillati</taxon>
        <taxon>Bacillota</taxon>
        <taxon>Clostridia</taxon>
        <taxon>Lachnospirales</taxon>
        <taxon>Lachnospiraceae</taxon>
        <taxon>Anaerobium</taxon>
    </lineage>
</organism>
<dbReference type="InterPro" id="IPR033479">
    <property type="entry name" value="dCache_1"/>
</dbReference>
<dbReference type="Gene3D" id="3.30.565.10">
    <property type="entry name" value="Histidine kinase-like ATPase, C-terminal domain"/>
    <property type="match status" value="1"/>
</dbReference>
<dbReference type="InterPro" id="IPR010559">
    <property type="entry name" value="Sig_transdc_His_kin_internal"/>
</dbReference>
<dbReference type="PROSITE" id="PS50109">
    <property type="entry name" value="HIS_KIN"/>
    <property type="match status" value="1"/>
</dbReference>
<keyword evidence="10" id="KW-0902">Two-component regulatory system</keyword>